<dbReference type="Proteomes" id="UP001232992">
    <property type="component" value="Unassembled WGS sequence"/>
</dbReference>
<evidence type="ECO:0000313" key="2">
    <source>
        <dbReference type="EMBL" id="MDJ1182803.1"/>
    </source>
</evidence>
<sequence>MSENNLSNYFQVYRRYYRSVNLERDIEKYEAIEGYIITERSASILERFLLTLSQEKSHRYWTLTGVYGSGKSAFAHYVAGLCHPKNSAIQTEAIAIAREAFEENSSVMEAIAQLPDSGLAIAVATGRSEPLSWTIARALASGAERFWRESNEKPQILMQLNDWKSEADEGGCQVSDRQIIQALKEVAAEANTHLLLILDELGKNLEFASYNKGGRDLYLLQQIAELQSHREQHIYFFGLLHQSFAGYGDRLSGSEQNEWIKIQGRFEDIPFTDSPSQMTRLIARAIDTRQADPILCGVHQWGEEWYSALNRVLSEEQIQGSSIAKAYPLHPLTALVLPLLCTRYAQNDRSLFTFLTSDEPYGFHNFIEITEIEADRFPTLKLDRLYDYFVENVTGLTSRLNLQRWVEIQSLIQDARDRSPDTLTILKTIGILNLITSTGGLRASPDLVTLALCDRPRDDRQQWELAIANLQKQGLITYRRQVEELRIWEGSDFNVEAAIDDEIEKDRSSLMELLSQVYPLKPLVAQRHYTMTGNLRYFERQYGDRSTDFQNLSCTLDSHDGLIIYWLEPAFPLSIPDKIAHDKPLVMVKVNQLEELAMRVREFRALETIKQAPELQNDGVARREVKHRHIQAKRLLDETFAKSLSWLGNAQCWVIGEEVTIARDRQFQSTLSDVCDRIYHRGLILDNELINRRQLTSQGMKARRELITAMIERASEERLGLTGYGPEVAIYYSVLQATGIHRQEDNIWDFYPPHRDSGVCTIWNAIEEFCLAAQDTQQSLDLLGEKLQAPPFGVKPGVIPVLLAAVLLYHSDDVGIYRDGSFIPVLGAEHFELLLKNLGRFSVKYFQIVGLRSQVFKELQSIFSSPQLKASKTLRNASLLAVAKPLFNFVAQLPKYTLSTQRLSPEAQQVLQTLQVAQEPDELLFNSLPTACGLSPITLTDEPDRDLAVAKLYRQKLVQALHEIQTAYDRLLSDCRQRLHQGFGVRDEDKLRDDLATRASLLIGRCIEPALKRFILVAVDEDKSDRQWLESLVMIVADKPARSLTDSDITRFEMTLSDLVRRFKNLESLQKDADAAQHQGFSAKRITVTESDGREVHQVVWLNRDQDKLLETLVQKTLELAELKENPKLQKAFIAKLSERVLGDNITDGEDRLDNQRKKRKNQNSQNRVL</sequence>
<evidence type="ECO:0008006" key="4">
    <source>
        <dbReference type="Google" id="ProtNLM"/>
    </source>
</evidence>
<comment type="caution">
    <text evidence="2">The sequence shown here is derived from an EMBL/GenBank/DDBJ whole genome shotgun (WGS) entry which is preliminary data.</text>
</comment>
<dbReference type="InterPro" id="IPR027417">
    <property type="entry name" value="P-loop_NTPase"/>
</dbReference>
<organism evidence="2 3">
    <name type="scientific">Roseofilum casamattae BLCC-M143</name>
    <dbReference type="NCBI Taxonomy" id="3022442"/>
    <lineage>
        <taxon>Bacteria</taxon>
        <taxon>Bacillati</taxon>
        <taxon>Cyanobacteriota</taxon>
        <taxon>Cyanophyceae</taxon>
        <taxon>Desertifilales</taxon>
        <taxon>Desertifilaceae</taxon>
        <taxon>Roseofilum</taxon>
        <taxon>Roseofilum casamattae</taxon>
    </lineage>
</organism>
<feature type="region of interest" description="Disordered" evidence="1">
    <location>
        <begin position="1146"/>
        <end position="1170"/>
    </location>
</feature>
<gene>
    <name evidence="2" type="ORF">PMH09_06300</name>
</gene>
<name>A0ABT7BUD4_9CYAN</name>
<evidence type="ECO:0000313" key="3">
    <source>
        <dbReference type="Proteomes" id="UP001232992"/>
    </source>
</evidence>
<reference evidence="2 3" key="1">
    <citation type="submission" date="2023-01" db="EMBL/GenBank/DDBJ databases">
        <title>Novel diversity within Roseofilum (Cyanobacteria; Desertifilaceae) from marine benthic mats with descriptions of four novel species.</title>
        <authorList>
            <person name="Wang Y."/>
            <person name="Berthold D.E."/>
            <person name="Hu J."/>
            <person name="Lefler F.W."/>
            <person name="Laughinghouse H.D. IV."/>
        </authorList>
    </citation>
    <scope>NUCLEOTIDE SEQUENCE [LARGE SCALE GENOMIC DNA]</scope>
    <source>
        <strain evidence="2 3">BLCC-M143</strain>
    </source>
</reference>
<evidence type="ECO:0000256" key="1">
    <source>
        <dbReference type="SAM" id="MobiDB-lite"/>
    </source>
</evidence>
<keyword evidence="3" id="KW-1185">Reference proteome</keyword>
<dbReference type="SUPFAM" id="SSF52540">
    <property type="entry name" value="P-loop containing nucleoside triphosphate hydrolases"/>
    <property type="match status" value="1"/>
</dbReference>
<dbReference type="RefSeq" id="WP_283757455.1">
    <property type="nucleotide sequence ID" value="NZ_JAQOSQ010000004.1"/>
</dbReference>
<dbReference type="EMBL" id="JAQOSQ010000004">
    <property type="protein sequence ID" value="MDJ1182803.1"/>
    <property type="molecule type" value="Genomic_DNA"/>
</dbReference>
<protein>
    <recommendedName>
        <fullName evidence="4">ATP-binding protein</fullName>
    </recommendedName>
</protein>
<accession>A0ABT7BUD4</accession>
<proteinExistence type="predicted"/>